<dbReference type="Proteomes" id="UP000634455">
    <property type="component" value="Unassembled WGS sequence"/>
</dbReference>
<evidence type="ECO:0000256" key="1">
    <source>
        <dbReference type="ARBA" id="ARBA00004651"/>
    </source>
</evidence>
<dbReference type="RefSeq" id="WP_189641328.1">
    <property type="nucleotide sequence ID" value="NZ_BMZF01000010.1"/>
</dbReference>
<keyword evidence="6 7" id="KW-0472">Membrane</keyword>
<organism evidence="9 10">
    <name type="scientific">Paramylibacter ulvae</name>
    <dbReference type="NCBI Taxonomy" id="1651968"/>
    <lineage>
        <taxon>Bacteria</taxon>
        <taxon>Pseudomonadati</taxon>
        <taxon>Pseudomonadota</taxon>
        <taxon>Alphaproteobacteria</taxon>
        <taxon>Rhodobacterales</taxon>
        <taxon>Paracoccaceae</taxon>
        <taxon>Paramylibacter</taxon>
    </lineage>
</organism>
<reference evidence="10" key="1">
    <citation type="journal article" date="2019" name="Int. J. Syst. Evol. Microbiol.">
        <title>The Global Catalogue of Microorganisms (GCM) 10K type strain sequencing project: providing services to taxonomists for standard genome sequencing and annotation.</title>
        <authorList>
            <consortium name="The Broad Institute Genomics Platform"/>
            <consortium name="The Broad Institute Genome Sequencing Center for Infectious Disease"/>
            <person name="Wu L."/>
            <person name="Ma J."/>
        </authorList>
    </citation>
    <scope>NUCLEOTIDE SEQUENCE [LARGE SCALE GENOMIC DNA]</scope>
    <source>
        <strain evidence="10">KCTC 32465</strain>
    </source>
</reference>
<gene>
    <name evidence="9" type="ORF">GCM10008927_27740</name>
</gene>
<comment type="caution">
    <text evidence="9">The sequence shown here is derived from an EMBL/GenBank/DDBJ whole genome shotgun (WGS) entry which is preliminary data.</text>
</comment>
<evidence type="ECO:0000256" key="7">
    <source>
        <dbReference type="RuleBase" id="RU369079"/>
    </source>
</evidence>
<protein>
    <recommendedName>
        <fullName evidence="7">TRAP transporter small permease protein</fullName>
    </recommendedName>
</protein>
<feature type="transmembrane region" description="Helical" evidence="7">
    <location>
        <begin position="139"/>
        <end position="160"/>
    </location>
</feature>
<evidence type="ECO:0000313" key="10">
    <source>
        <dbReference type="Proteomes" id="UP000634455"/>
    </source>
</evidence>
<comment type="subcellular location">
    <subcellularLocation>
        <location evidence="7">Cell inner membrane</location>
        <topology evidence="7">Multi-pass membrane protein</topology>
    </subcellularLocation>
    <subcellularLocation>
        <location evidence="1">Cell membrane</location>
        <topology evidence="1">Multi-pass membrane protein</topology>
    </subcellularLocation>
</comment>
<feature type="transmembrane region" description="Helical" evidence="7">
    <location>
        <begin position="50"/>
        <end position="75"/>
    </location>
</feature>
<keyword evidence="5 7" id="KW-1133">Transmembrane helix</keyword>
<feature type="transmembrane region" description="Helical" evidence="7">
    <location>
        <begin position="95"/>
        <end position="119"/>
    </location>
</feature>
<proteinExistence type="inferred from homology"/>
<keyword evidence="3" id="KW-1003">Cell membrane</keyword>
<feature type="transmembrane region" description="Helical" evidence="7">
    <location>
        <begin position="235"/>
        <end position="258"/>
    </location>
</feature>
<feature type="transmembrane region" description="Helical" evidence="7">
    <location>
        <begin position="198"/>
        <end position="214"/>
    </location>
</feature>
<evidence type="ECO:0000259" key="8">
    <source>
        <dbReference type="Pfam" id="PF04290"/>
    </source>
</evidence>
<dbReference type="Pfam" id="PF04290">
    <property type="entry name" value="DctQ"/>
    <property type="match status" value="1"/>
</dbReference>
<comment type="function">
    <text evidence="7">Part of the tripartite ATP-independent periplasmic (TRAP) transport system.</text>
</comment>
<dbReference type="EMBL" id="BMZF01000010">
    <property type="protein sequence ID" value="GHA60651.1"/>
    <property type="molecule type" value="Genomic_DNA"/>
</dbReference>
<evidence type="ECO:0000256" key="6">
    <source>
        <dbReference type="ARBA" id="ARBA00023136"/>
    </source>
</evidence>
<evidence type="ECO:0000313" key="9">
    <source>
        <dbReference type="EMBL" id="GHA60651.1"/>
    </source>
</evidence>
<keyword evidence="2 7" id="KW-0813">Transport</keyword>
<feature type="transmembrane region" description="Helical" evidence="7">
    <location>
        <begin position="21"/>
        <end position="44"/>
    </location>
</feature>
<evidence type="ECO:0000256" key="4">
    <source>
        <dbReference type="ARBA" id="ARBA00022692"/>
    </source>
</evidence>
<comment type="caution">
    <text evidence="7">Lacks conserved residue(s) required for the propagation of feature annotation.</text>
</comment>
<comment type="similarity">
    <text evidence="7">Belongs to the TRAP transporter small permease family.</text>
</comment>
<keyword evidence="4 7" id="KW-0812">Transmembrane</keyword>
<feature type="transmembrane region" description="Helical" evidence="7">
    <location>
        <begin position="278"/>
        <end position="299"/>
    </location>
</feature>
<evidence type="ECO:0000256" key="5">
    <source>
        <dbReference type="ARBA" id="ARBA00022989"/>
    </source>
</evidence>
<feature type="domain" description="Tripartite ATP-independent periplasmic transporters DctQ component" evidence="8">
    <location>
        <begin position="177"/>
        <end position="300"/>
    </location>
</feature>
<sequence length="327" mass="36539">MATTTSPVSTGLFSNPLFIRALGWSNLAVMFAFLANTFATFWIGLPGSSFSGGAVAIMQMLLYPAAVIIAIMLVLRSSDRTLRQDSFRISDMNVFFIRAAFWIVLLIGLVDSVISFLRIEELLLPLVGEELEKNLIRPLFRGPYVHVPLMVLGIIIAMFTKTKGFHWLALLIVVAELLIVIFRFIFSYEQAFMADLVRFWYGAFFLFASAFTLLEEGHVRVDIFYAGMAEKTKGWINAIGSMFLGMTLCWTILILGMAQKTSIINSPILRFETTQSGYGLYVKYLMAGFLAVFAISMMIQFVSYLMGAVADYRGEEGKYEPNGSGAH</sequence>
<keyword evidence="10" id="KW-1185">Reference proteome</keyword>
<accession>A0ABQ3D656</accession>
<comment type="subunit">
    <text evidence="7">The complex comprises the extracytoplasmic solute receptor protein and the two transmembrane proteins.</text>
</comment>
<evidence type="ECO:0000256" key="3">
    <source>
        <dbReference type="ARBA" id="ARBA00022475"/>
    </source>
</evidence>
<evidence type="ECO:0000256" key="2">
    <source>
        <dbReference type="ARBA" id="ARBA00022448"/>
    </source>
</evidence>
<keyword evidence="7" id="KW-0997">Cell inner membrane</keyword>
<feature type="transmembrane region" description="Helical" evidence="7">
    <location>
        <begin position="167"/>
        <end position="186"/>
    </location>
</feature>
<dbReference type="InterPro" id="IPR055348">
    <property type="entry name" value="DctQ"/>
</dbReference>
<name>A0ABQ3D656_9RHOB</name>